<keyword evidence="13" id="KW-1185">Reference proteome</keyword>
<keyword evidence="3" id="KW-0597">Phosphoprotein</keyword>
<dbReference type="GO" id="GO:0005524">
    <property type="term" value="F:ATP binding"/>
    <property type="evidence" value="ECO:0007669"/>
    <property type="project" value="UniProtKB-KW"/>
</dbReference>
<keyword evidence="6 12" id="KW-0418">Kinase</keyword>
<feature type="transmembrane region" description="Helical" evidence="10">
    <location>
        <begin position="21"/>
        <end position="40"/>
    </location>
</feature>
<dbReference type="PANTHER" id="PTHR24421:SF10">
    <property type="entry name" value="NITRATE_NITRITE SENSOR PROTEIN NARQ"/>
    <property type="match status" value="1"/>
</dbReference>
<feature type="transmembrane region" description="Helical" evidence="10">
    <location>
        <begin position="60"/>
        <end position="85"/>
    </location>
</feature>
<dbReference type="InterPro" id="IPR050482">
    <property type="entry name" value="Sensor_HK_TwoCompSys"/>
</dbReference>
<accession>A0A561U2B0</accession>
<dbReference type="EMBL" id="VIWX01000005">
    <property type="protein sequence ID" value="TWF93507.1"/>
    <property type="molecule type" value="Genomic_DNA"/>
</dbReference>
<dbReference type="Gene3D" id="1.20.5.1930">
    <property type="match status" value="1"/>
</dbReference>
<keyword evidence="9" id="KW-0175">Coiled coil</keyword>
<evidence type="ECO:0000256" key="7">
    <source>
        <dbReference type="ARBA" id="ARBA00022840"/>
    </source>
</evidence>
<organism evidence="12 13">
    <name type="scientific">Saccharopolyspora dendranthemae</name>
    <dbReference type="NCBI Taxonomy" id="1181886"/>
    <lineage>
        <taxon>Bacteria</taxon>
        <taxon>Bacillati</taxon>
        <taxon>Actinomycetota</taxon>
        <taxon>Actinomycetes</taxon>
        <taxon>Pseudonocardiales</taxon>
        <taxon>Pseudonocardiaceae</taxon>
        <taxon>Saccharopolyspora</taxon>
    </lineage>
</organism>
<dbReference type="PANTHER" id="PTHR24421">
    <property type="entry name" value="NITRATE/NITRITE SENSOR PROTEIN NARX-RELATED"/>
    <property type="match status" value="1"/>
</dbReference>
<dbReference type="Gene3D" id="3.30.565.10">
    <property type="entry name" value="Histidine kinase-like ATPase, C-terminal domain"/>
    <property type="match status" value="1"/>
</dbReference>
<evidence type="ECO:0000256" key="5">
    <source>
        <dbReference type="ARBA" id="ARBA00022741"/>
    </source>
</evidence>
<keyword evidence="8" id="KW-0902">Two-component regulatory system</keyword>
<evidence type="ECO:0000313" key="13">
    <source>
        <dbReference type="Proteomes" id="UP000316184"/>
    </source>
</evidence>
<feature type="transmembrane region" description="Helical" evidence="10">
    <location>
        <begin position="97"/>
        <end position="116"/>
    </location>
</feature>
<dbReference type="InterPro" id="IPR003594">
    <property type="entry name" value="HATPase_dom"/>
</dbReference>
<dbReference type="GO" id="GO:0016020">
    <property type="term" value="C:membrane"/>
    <property type="evidence" value="ECO:0007669"/>
    <property type="project" value="InterPro"/>
</dbReference>
<evidence type="ECO:0000256" key="2">
    <source>
        <dbReference type="ARBA" id="ARBA00012438"/>
    </source>
</evidence>
<evidence type="ECO:0000256" key="1">
    <source>
        <dbReference type="ARBA" id="ARBA00000085"/>
    </source>
</evidence>
<comment type="caution">
    <text evidence="12">The sequence shown here is derived from an EMBL/GenBank/DDBJ whole genome shotgun (WGS) entry which is preliminary data.</text>
</comment>
<evidence type="ECO:0000256" key="10">
    <source>
        <dbReference type="SAM" id="Phobius"/>
    </source>
</evidence>
<keyword evidence="5" id="KW-0547">Nucleotide-binding</keyword>
<dbReference type="RefSeq" id="WP_246110524.1">
    <property type="nucleotide sequence ID" value="NZ_VIWX01000005.1"/>
</dbReference>
<dbReference type="SMART" id="SM00387">
    <property type="entry name" value="HATPase_c"/>
    <property type="match status" value="1"/>
</dbReference>
<feature type="domain" description="Histidine kinase/HSP90-like ATPase" evidence="11">
    <location>
        <begin position="282"/>
        <end position="372"/>
    </location>
</feature>
<reference evidence="12 13" key="1">
    <citation type="submission" date="2019-06" db="EMBL/GenBank/DDBJ databases">
        <title>Sequencing the genomes of 1000 actinobacteria strains.</title>
        <authorList>
            <person name="Klenk H.-P."/>
        </authorList>
    </citation>
    <scope>NUCLEOTIDE SEQUENCE [LARGE SCALE GENOMIC DNA]</scope>
    <source>
        <strain evidence="12 13">DSM 46699</strain>
    </source>
</reference>
<evidence type="ECO:0000256" key="6">
    <source>
        <dbReference type="ARBA" id="ARBA00022777"/>
    </source>
</evidence>
<evidence type="ECO:0000313" key="12">
    <source>
        <dbReference type="EMBL" id="TWF93507.1"/>
    </source>
</evidence>
<keyword evidence="10" id="KW-1133">Transmembrane helix</keyword>
<proteinExistence type="predicted"/>
<keyword evidence="10" id="KW-0472">Membrane</keyword>
<dbReference type="SUPFAM" id="SSF55874">
    <property type="entry name" value="ATPase domain of HSP90 chaperone/DNA topoisomerase II/histidine kinase"/>
    <property type="match status" value="1"/>
</dbReference>
<dbReference type="InterPro" id="IPR011712">
    <property type="entry name" value="Sig_transdc_His_kin_sub3_dim/P"/>
</dbReference>
<name>A0A561U2B0_9PSEU</name>
<evidence type="ECO:0000259" key="11">
    <source>
        <dbReference type="SMART" id="SM00387"/>
    </source>
</evidence>
<dbReference type="GO" id="GO:0000155">
    <property type="term" value="F:phosphorelay sensor kinase activity"/>
    <property type="evidence" value="ECO:0007669"/>
    <property type="project" value="InterPro"/>
</dbReference>
<keyword evidence="10" id="KW-0812">Transmembrane</keyword>
<protein>
    <recommendedName>
        <fullName evidence="2">histidine kinase</fullName>
        <ecNumber evidence="2">2.7.13.3</ecNumber>
    </recommendedName>
</protein>
<evidence type="ECO:0000256" key="4">
    <source>
        <dbReference type="ARBA" id="ARBA00022679"/>
    </source>
</evidence>
<dbReference type="CDD" id="cd16917">
    <property type="entry name" value="HATPase_UhpB-NarQ-NarX-like"/>
    <property type="match status" value="1"/>
</dbReference>
<evidence type="ECO:0000256" key="9">
    <source>
        <dbReference type="SAM" id="Coils"/>
    </source>
</evidence>
<dbReference type="Proteomes" id="UP000316184">
    <property type="component" value="Unassembled WGS sequence"/>
</dbReference>
<feature type="coiled-coil region" evidence="9">
    <location>
        <begin position="146"/>
        <end position="180"/>
    </location>
</feature>
<evidence type="ECO:0000256" key="8">
    <source>
        <dbReference type="ARBA" id="ARBA00023012"/>
    </source>
</evidence>
<gene>
    <name evidence="12" type="ORF">FHU35_15351</name>
</gene>
<dbReference type="InterPro" id="IPR036890">
    <property type="entry name" value="HATPase_C_sf"/>
</dbReference>
<keyword evidence="7" id="KW-0067">ATP-binding</keyword>
<dbReference type="Pfam" id="PF07730">
    <property type="entry name" value="HisKA_3"/>
    <property type="match status" value="1"/>
</dbReference>
<keyword evidence="4" id="KW-0808">Transferase</keyword>
<dbReference type="AlphaFoldDB" id="A0A561U2B0"/>
<sequence>MRLLLDRERLLSWWDGKVHRLLIDIVVALMFSGAFAENPTPWQLGLAVVAGLGMLVRRRFPLIAVATSLLPLVFFSSPPPSWVALYTYARRHGATRSTWVVGFVIIGIGVGSEIIGQTGWSGFPMLVGIAVKSALYCVPGMLGLWLQQRQVMMAATRERIDRAERERALLAERAVGEERRRIARELHDVIAHRASVMSLQAGALTVHAKDEATADTAEIIRDNSAKALTELRGMLRVLREGPSDLTEAPAVHDIADLVRDAAETGIPVRLTMPDDLPETSGTTGRAAYRVVQEALTNAARHAPEAAVTVVVEAGDDLAVTVANGPSRPSPSSGAGYGLLGMRERVALAGGELEAGPTADGGFRVAAVLPLPESRTRS</sequence>
<dbReference type="Pfam" id="PF02518">
    <property type="entry name" value="HATPase_c"/>
    <property type="match status" value="1"/>
</dbReference>
<evidence type="ECO:0000256" key="3">
    <source>
        <dbReference type="ARBA" id="ARBA00022553"/>
    </source>
</evidence>
<dbReference type="EC" id="2.7.13.3" evidence="2"/>
<dbReference type="GO" id="GO:0046983">
    <property type="term" value="F:protein dimerization activity"/>
    <property type="evidence" value="ECO:0007669"/>
    <property type="project" value="InterPro"/>
</dbReference>
<feature type="transmembrane region" description="Helical" evidence="10">
    <location>
        <begin position="122"/>
        <end position="146"/>
    </location>
</feature>
<comment type="catalytic activity">
    <reaction evidence="1">
        <text>ATP + protein L-histidine = ADP + protein N-phospho-L-histidine.</text>
        <dbReference type="EC" id="2.7.13.3"/>
    </reaction>
</comment>